<comment type="caution">
    <text evidence="3">The sequence shown here is derived from an EMBL/GenBank/DDBJ whole genome shotgun (WGS) entry which is preliminary data.</text>
</comment>
<dbReference type="PANTHER" id="PTHR43441">
    <property type="entry name" value="RIBOSOMAL-PROTEIN-SERINE ACETYLTRANSFERASE"/>
    <property type="match status" value="1"/>
</dbReference>
<feature type="compositionally biased region" description="Basic and acidic residues" evidence="1">
    <location>
        <begin position="219"/>
        <end position="229"/>
    </location>
</feature>
<accession>A0A1Y2AKM3</accession>
<dbReference type="GO" id="GO:0008999">
    <property type="term" value="F:protein-N-terminal-alanine acetyltransferase activity"/>
    <property type="evidence" value="ECO:0007669"/>
    <property type="project" value="TreeGrafter"/>
</dbReference>
<feature type="compositionally biased region" description="Basic and acidic residues" evidence="1">
    <location>
        <begin position="249"/>
        <end position="270"/>
    </location>
</feature>
<evidence type="ECO:0000259" key="2">
    <source>
        <dbReference type="Pfam" id="PF13302"/>
    </source>
</evidence>
<protein>
    <recommendedName>
        <fullName evidence="2">N-acetyltransferase domain-containing protein</fullName>
    </recommendedName>
</protein>
<keyword evidence="4" id="KW-1185">Reference proteome</keyword>
<dbReference type="InterPro" id="IPR016181">
    <property type="entry name" value="Acyl_CoA_acyltransferase"/>
</dbReference>
<dbReference type="EMBL" id="MCFC01000087">
    <property type="protein sequence ID" value="ORY22850.1"/>
    <property type="molecule type" value="Genomic_DNA"/>
</dbReference>
<name>A0A1Y2AKM3_9TREE</name>
<dbReference type="InParanoid" id="A0A1Y2AKM3"/>
<evidence type="ECO:0000313" key="3">
    <source>
        <dbReference type="EMBL" id="ORY22850.1"/>
    </source>
</evidence>
<dbReference type="SUPFAM" id="SSF55729">
    <property type="entry name" value="Acyl-CoA N-acyltransferases (Nat)"/>
    <property type="match status" value="1"/>
</dbReference>
<dbReference type="AlphaFoldDB" id="A0A1Y2AKM3"/>
<organism evidence="3 4">
    <name type="scientific">Naematelia encephala</name>
    <dbReference type="NCBI Taxonomy" id="71784"/>
    <lineage>
        <taxon>Eukaryota</taxon>
        <taxon>Fungi</taxon>
        <taxon>Dikarya</taxon>
        <taxon>Basidiomycota</taxon>
        <taxon>Agaricomycotina</taxon>
        <taxon>Tremellomycetes</taxon>
        <taxon>Tremellales</taxon>
        <taxon>Naemateliaceae</taxon>
        <taxon>Naematelia</taxon>
    </lineage>
</organism>
<feature type="region of interest" description="Disordered" evidence="1">
    <location>
        <begin position="217"/>
        <end position="276"/>
    </location>
</feature>
<gene>
    <name evidence="3" type="ORF">BCR39DRAFT_550827</name>
</gene>
<dbReference type="InterPro" id="IPR000182">
    <property type="entry name" value="GNAT_dom"/>
</dbReference>
<dbReference type="InterPro" id="IPR051908">
    <property type="entry name" value="Ribosomal_N-acetyltransferase"/>
</dbReference>
<proteinExistence type="predicted"/>
<evidence type="ECO:0000256" key="1">
    <source>
        <dbReference type="SAM" id="MobiDB-lite"/>
    </source>
</evidence>
<dbReference type="PANTHER" id="PTHR43441:SF5">
    <property type="entry name" value="FAMILY ACETYLTRANSFERASE, PUTATIVE-RELATED"/>
    <property type="match status" value="1"/>
</dbReference>
<dbReference type="Gene3D" id="3.40.630.30">
    <property type="match status" value="1"/>
</dbReference>
<dbReference type="OrthoDB" id="41238at2759"/>
<dbReference type="GO" id="GO:1990189">
    <property type="term" value="F:protein N-terminal-serine acetyltransferase activity"/>
    <property type="evidence" value="ECO:0007669"/>
    <property type="project" value="TreeGrafter"/>
</dbReference>
<dbReference type="Pfam" id="PF13302">
    <property type="entry name" value="Acetyltransf_3"/>
    <property type="match status" value="1"/>
</dbReference>
<evidence type="ECO:0000313" key="4">
    <source>
        <dbReference type="Proteomes" id="UP000193986"/>
    </source>
</evidence>
<reference evidence="3 4" key="1">
    <citation type="submission" date="2016-07" db="EMBL/GenBank/DDBJ databases">
        <title>Pervasive Adenine N6-methylation of Active Genes in Fungi.</title>
        <authorList>
            <consortium name="DOE Joint Genome Institute"/>
            <person name="Mondo S.J."/>
            <person name="Dannebaum R.O."/>
            <person name="Kuo R.C."/>
            <person name="Labutti K."/>
            <person name="Haridas S."/>
            <person name="Kuo A."/>
            <person name="Salamov A."/>
            <person name="Ahrendt S.R."/>
            <person name="Lipzen A."/>
            <person name="Sullivan W."/>
            <person name="Andreopoulos W.B."/>
            <person name="Clum A."/>
            <person name="Lindquist E."/>
            <person name="Daum C."/>
            <person name="Ramamoorthy G.K."/>
            <person name="Gryganskyi A."/>
            <person name="Culley D."/>
            <person name="Magnuson J.K."/>
            <person name="James T.Y."/>
            <person name="O'Malley M.A."/>
            <person name="Stajich J.E."/>
            <person name="Spatafora J.W."/>
            <person name="Visel A."/>
            <person name="Grigoriev I.V."/>
        </authorList>
    </citation>
    <scope>NUCLEOTIDE SEQUENCE [LARGE SCALE GENOMIC DNA]</scope>
    <source>
        <strain evidence="3 4">68-887.2</strain>
    </source>
</reference>
<feature type="domain" description="N-acetyltransferase" evidence="2">
    <location>
        <begin position="53"/>
        <end position="216"/>
    </location>
</feature>
<dbReference type="Proteomes" id="UP000193986">
    <property type="component" value="Unassembled WGS sequence"/>
</dbReference>
<sequence>MAHIKYCNYYAGPATPPSHEDQRDAHRHTPYEMYDFNWSFGKVQLLRCDTVELRPLVPSLYAQGFVEGSQDAVLQDMYHVRDLGDVLDYLEWSRQDTGVMMFAIFTDPSTISKPVPTWATLRDPPDPTAGVHTEGWVFAGVVGLYRAQLQDLVADIGIFLWAFARGTGLSDRASALVIRWAMGSAESGLGLGLRRLDYAADGENRWSQKLAMRLGVKSESSRRENHTMKVGDTGPSSGLEEEVSQPNHSKKDWRGSITREDWDDGEREHINSILGG</sequence>